<gene>
    <name evidence="2" type="ORF">Bpfe_019706</name>
</gene>
<dbReference type="EMBL" id="JASAOG010000110">
    <property type="protein sequence ID" value="KAK0050785.1"/>
    <property type="molecule type" value="Genomic_DNA"/>
</dbReference>
<evidence type="ECO:0000313" key="2">
    <source>
        <dbReference type="EMBL" id="KAK0050785.1"/>
    </source>
</evidence>
<name>A0AAD8B9W3_BIOPF</name>
<sequence>MANIFLILFMIYMNVHLTESQLFNCSRPEYDKLEETEPGVCLYTLCVHCVSKNTTFQDLNYTFAIQRNGTVWTLDKDNALYSTQDNLTDITFPFNDSLGFSLLDGPVQFQFSMSALEEDGNVIRETNPWTAPEQFKAPDFICGSADYDRSQTPRYEMCLHSLCVVCVSNFTYQQINATLGFLVKKYDDFCLEGGCPYSIAVRYSSNKTTFYLTEDDKTVITFPFDEDLMRIVQFEHSTQYQFFYVSHRQ</sequence>
<organism evidence="2 3">
    <name type="scientific">Biomphalaria pfeifferi</name>
    <name type="common">Bloodfluke planorb</name>
    <name type="synonym">Freshwater snail</name>
    <dbReference type="NCBI Taxonomy" id="112525"/>
    <lineage>
        <taxon>Eukaryota</taxon>
        <taxon>Metazoa</taxon>
        <taxon>Spiralia</taxon>
        <taxon>Lophotrochozoa</taxon>
        <taxon>Mollusca</taxon>
        <taxon>Gastropoda</taxon>
        <taxon>Heterobranchia</taxon>
        <taxon>Euthyneura</taxon>
        <taxon>Panpulmonata</taxon>
        <taxon>Hygrophila</taxon>
        <taxon>Lymnaeoidea</taxon>
        <taxon>Planorbidae</taxon>
        <taxon>Biomphalaria</taxon>
    </lineage>
</organism>
<evidence type="ECO:0000313" key="3">
    <source>
        <dbReference type="Proteomes" id="UP001233172"/>
    </source>
</evidence>
<evidence type="ECO:0000256" key="1">
    <source>
        <dbReference type="SAM" id="SignalP"/>
    </source>
</evidence>
<keyword evidence="1" id="KW-0732">Signal</keyword>
<dbReference type="Proteomes" id="UP001233172">
    <property type="component" value="Unassembled WGS sequence"/>
</dbReference>
<comment type="caution">
    <text evidence="2">The sequence shown here is derived from an EMBL/GenBank/DDBJ whole genome shotgun (WGS) entry which is preliminary data.</text>
</comment>
<reference evidence="2" key="1">
    <citation type="journal article" date="2023" name="PLoS Negl. Trop. Dis.">
        <title>A genome sequence for Biomphalaria pfeifferi, the major vector snail for the human-infecting parasite Schistosoma mansoni.</title>
        <authorList>
            <person name="Bu L."/>
            <person name="Lu L."/>
            <person name="Laidemitt M.R."/>
            <person name="Zhang S.M."/>
            <person name="Mutuku M."/>
            <person name="Mkoji G."/>
            <person name="Steinauer M."/>
            <person name="Loker E.S."/>
        </authorList>
    </citation>
    <scope>NUCLEOTIDE SEQUENCE</scope>
    <source>
        <strain evidence="2">KasaAsao</strain>
    </source>
</reference>
<protein>
    <recommendedName>
        <fullName evidence="4">CUB domain-containing protein</fullName>
    </recommendedName>
</protein>
<proteinExistence type="predicted"/>
<dbReference type="AlphaFoldDB" id="A0AAD8B9W3"/>
<reference evidence="2" key="2">
    <citation type="submission" date="2023-04" db="EMBL/GenBank/DDBJ databases">
        <authorList>
            <person name="Bu L."/>
            <person name="Lu L."/>
            <person name="Laidemitt M.R."/>
            <person name="Zhang S.M."/>
            <person name="Mutuku M."/>
            <person name="Mkoji G."/>
            <person name="Steinauer M."/>
            <person name="Loker E.S."/>
        </authorList>
    </citation>
    <scope>NUCLEOTIDE SEQUENCE</scope>
    <source>
        <strain evidence="2">KasaAsao</strain>
        <tissue evidence="2">Whole Snail</tissue>
    </source>
</reference>
<keyword evidence="3" id="KW-1185">Reference proteome</keyword>
<evidence type="ECO:0008006" key="4">
    <source>
        <dbReference type="Google" id="ProtNLM"/>
    </source>
</evidence>
<feature type="signal peptide" evidence="1">
    <location>
        <begin position="1"/>
        <end position="20"/>
    </location>
</feature>
<feature type="chain" id="PRO_5042091923" description="CUB domain-containing protein" evidence="1">
    <location>
        <begin position="21"/>
        <end position="249"/>
    </location>
</feature>
<accession>A0AAD8B9W3</accession>